<dbReference type="GO" id="GO:0046653">
    <property type="term" value="P:tetrahydrofolate metabolic process"/>
    <property type="evidence" value="ECO:0007669"/>
    <property type="project" value="TreeGrafter"/>
</dbReference>
<evidence type="ECO:0000313" key="4">
    <source>
        <dbReference type="EMBL" id="KAF9921757.1"/>
    </source>
</evidence>
<dbReference type="InterPro" id="IPR015421">
    <property type="entry name" value="PyrdxlP-dep_Trfase_major"/>
</dbReference>
<gene>
    <name evidence="4" type="primary">SHM2</name>
    <name evidence="4" type="ORF">BGZ65_010086</name>
</gene>
<dbReference type="Gene3D" id="3.40.640.10">
    <property type="entry name" value="Type I PLP-dependent aspartate aminotransferase-like (Major domain)"/>
    <property type="match status" value="1"/>
</dbReference>
<dbReference type="EMBL" id="JAAAHW010010968">
    <property type="protein sequence ID" value="KAF9921757.1"/>
    <property type="molecule type" value="Genomic_DNA"/>
</dbReference>
<dbReference type="OrthoDB" id="10265628at2759"/>
<dbReference type="AlphaFoldDB" id="A0A9P6LRR3"/>
<dbReference type="PANTHER" id="PTHR11680">
    <property type="entry name" value="SERINE HYDROXYMETHYLTRANSFERASE"/>
    <property type="match status" value="1"/>
</dbReference>
<dbReference type="PANTHER" id="PTHR11680:SF35">
    <property type="entry name" value="SERINE HYDROXYMETHYLTRANSFERASE 1"/>
    <property type="match status" value="1"/>
</dbReference>
<reference evidence="4" key="1">
    <citation type="journal article" date="2020" name="Fungal Divers.">
        <title>Resolving the Mortierellaceae phylogeny through synthesis of multi-gene phylogenetics and phylogenomics.</title>
        <authorList>
            <person name="Vandepol N."/>
            <person name="Liber J."/>
            <person name="Desiro A."/>
            <person name="Na H."/>
            <person name="Kennedy M."/>
            <person name="Barry K."/>
            <person name="Grigoriev I.V."/>
            <person name="Miller A.N."/>
            <person name="O'Donnell K."/>
            <person name="Stajich J.E."/>
            <person name="Bonito G."/>
        </authorList>
    </citation>
    <scope>NUCLEOTIDE SEQUENCE</scope>
    <source>
        <strain evidence="4">MES-2147</strain>
    </source>
</reference>
<organism evidence="4 5">
    <name type="scientific">Modicella reniformis</name>
    <dbReference type="NCBI Taxonomy" id="1440133"/>
    <lineage>
        <taxon>Eukaryota</taxon>
        <taxon>Fungi</taxon>
        <taxon>Fungi incertae sedis</taxon>
        <taxon>Mucoromycota</taxon>
        <taxon>Mortierellomycotina</taxon>
        <taxon>Mortierellomycetes</taxon>
        <taxon>Mortierellales</taxon>
        <taxon>Mortierellaceae</taxon>
        <taxon>Modicella</taxon>
    </lineage>
</organism>
<evidence type="ECO:0000256" key="1">
    <source>
        <dbReference type="ARBA" id="ARBA00001933"/>
    </source>
</evidence>
<dbReference type="Pfam" id="PF00464">
    <property type="entry name" value="SHMT"/>
    <property type="match status" value="1"/>
</dbReference>
<dbReference type="GO" id="GO:0004372">
    <property type="term" value="F:glycine hydroxymethyltransferase activity"/>
    <property type="evidence" value="ECO:0007669"/>
    <property type="project" value="TreeGrafter"/>
</dbReference>
<dbReference type="GO" id="GO:0019264">
    <property type="term" value="P:glycine biosynthetic process from serine"/>
    <property type="evidence" value="ECO:0007669"/>
    <property type="project" value="TreeGrafter"/>
</dbReference>
<dbReference type="Proteomes" id="UP000749646">
    <property type="component" value="Unassembled WGS sequence"/>
</dbReference>
<dbReference type="InterPro" id="IPR015424">
    <property type="entry name" value="PyrdxlP-dep_Trfase"/>
</dbReference>
<dbReference type="InterPro" id="IPR049943">
    <property type="entry name" value="Ser_HO-MeTrfase-like"/>
</dbReference>
<protein>
    <submittedName>
        <fullName evidence="4">Serine hydroxymethyltransferase, cytosolic</fullName>
    </submittedName>
</protein>
<accession>A0A9P6LRR3</accession>
<dbReference type="GO" id="GO:0030170">
    <property type="term" value="F:pyridoxal phosphate binding"/>
    <property type="evidence" value="ECO:0007669"/>
    <property type="project" value="TreeGrafter"/>
</dbReference>
<feature type="non-terminal residue" evidence="4">
    <location>
        <position position="83"/>
    </location>
</feature>
<name>A0A9P6LRR3_9FUNG</name>
<dbReference type="InterPro" id="IPR039429">
    <property type="entry name" value="SHMT-like_dom"/>
</dbReference>
<evidence type="ECO:0000313" key="5">
    <source>
        <dbReference type="Proteomes" id="UP000749646"/>
    </source>
</evidence>
<proteinExistence type="predicted"/>
<sequence>MAKIDSWNASMNTPLEQEDPEIYDLIQKEKYRQYSGLELIASENFTSLAVMEANGSPLTNKYSEGLPGARYYGGNEYIDLVEN</sequence>
<feature type="domain" description="Serine hydroxymethyltransferase-like" evidence="3">
    <location>
        <begin position="15"/>
        <end position="83"/>
    </location>
</feature>
<keyword evidence="2" id="KW-0663">Pyridoxal phosphate</keyword>
<evidence type="ECO:0000259" key="3">
    <source>
        <dbReference type="Pfam" id="PF00464"/>
    </source>
</evidence>
<comment type="cofactor">
    <cofactor evidence="1">
        <name>pyridoxal 5'-phosphate</name>
        <dbReference type="ChEBI" id="CHEBI:597326"/>
    </cofactor>
</comment>
<dbReference type="SUPFAM" id="SSF53383">
    <property type="entry name" value="PLP-dependent transferases"/>
    <property type="match status" value="1"/>
</dbReference>
<evidence type="ECO:0000256" key="2">
    <source>
        <dbReference type="ARBA" id="ARBA00022898"/>
    </source>
</evidence>
<dbReference type="GO" id="GO:0005739">
    <property type="term" value="C:mitochondrion"/>
    <property type="evidence" value="ECO:0007669"/>
    <property type="project" value="TreeGrafter"/>
</dbReference>
<keyword evidence="5" id="KW-1185">Reference proteome</keyword>
<comment type="caution">
    <text evidence="4">The sequence shown here is derived from an EMBL/GenBank/DDBJ whole genome shotgun (WGS) entry which is preliminary data.</text>
</comment>